<dbReference type="InterPro" id="IPR027405">
    <property type="entry name" value="YidB-like"/>
</dbReference>
<dbReference type="InterPro" id="IPR045372">
    <property type="entry name" value="YidB"/>
</dbReference>
<evidence type="ECO:0000313" key="1">
    <source>
        <dbReference type="EMBL" id="QFY44069.1"/>
    </source>
</evidence>
<dbReference type="RefSeq" id="WP_153250040.1">
    <property type="nucleotide sequence ID" value="NZ_CP044205.1"/>
</dbReference>
<dbReference type="SUPFAM" id="SSF140804">
    <property type="entry name" value="YidB-like"/>
    <property type="match status" value="1"/>
</dbReference>
<dbReference type="OrthoDB" id="370541at2"/>
<keyword evidence="2" id="KW-1185">Reference proteome</keyword>
<gene>
    <name evidence="1" type="ORF">F6R98_16710</name>
</gene>
<evidence type="ECO:0000313" key="2">
    <source>
        <dbReference type="Proteomes" id="UP000325755"/>
    </source>
</evidence>
<dbReference type="Pfam" id="PF20159">
    <property type="entry name" value="YidB"/>
    <property type="match status" value="1"/>
</dbReference>
<name>A0A5Q0BKG6_9GAMM</name>
<dbReference type="InParanoid" id="A0A5Q0BKG6"/>
<reference evidence="1 2" key="1">
    <citation type="submission" date="2019-09" db="EMBL/GenBank/DDBJ databases">
        <title>Ecophysiology of the spiral-shaped methanotroph Methylospira mobilis as revealed by the complete genome sequence.</title>
        <authorList>
            <person name="Oshkin I.Y."/>
            <person name="Dedysh S.N."/>
            <person name="Miroshnikov K."/>
            <person name="Danilova O.V."/>
            <person name="Hakobyan A."/>
            <person name="Liesack W."/>
        </authorList>
    </citation>
    <scope>NUCLEOTIDE SEQUENCE [LARGE SCALE GENOMIC DNA]</scope>
    <source>
        <strain evidence="1 2">Shm1</strain>
    </source>
</reference>
<dbReference type="EMBL" id="CP044205">
    <property type="protein sequence ID" value="QFY44069.1"/>
    <property type="molecule type" value="Genomic_DNA"/>
</dbReference>
<dbReference type="Gene3D" id="1.10.10.690">
    <property type="entry name" value="YidB-like"/>
    <property type="match status" value="1"/>
</dbReference>
<dbReference type="AlphaFoldDB" id="A0A5Q0BKG6"/>
<proteinExistence type="predicted"/>
<dbReference type="Proteomes" id="UP000325755">
    <property type="component" value="Chromosome"/>
</dbReference>
<accession>A0A5Q0BKG6</accession>
<dbReference type="KEGG" id="mmob:F6R98_16710"/>
<protein>
    <submittedName>
        <fullName evidence="1">DUF937 domain-containing protein</fullName>
    </submittedName>
</protein>
<organism evidence="1 2">
    <name type="scientific">Candidatus Methylospira mobilis</name>
    <dbReference type="NCBI Taxonomy" id="1808979"/>
    <lineage>
        <taxon>Bacteria</taxon>
        <taxon>Pseudomonadati</taxon>
        <taxon>Pseudomonadota</taxon>
        <taxon>Gammaproteobacteria</taxon>
        <taxon>Methylococcales</taxon>
        <taxon>Methylococcaceae</taxon>
        <taxon>Candidatus Methylospira</taxon>
    </lineage>
</organism>
<dbReference type="FunCoup" id="A0A5Q0BKG6">
    <property type="interactions" value="41"/>
</dbReference>
<sequence>MGISDAITGQSSGAETGTDISQQSGILDAVVSLINNSQSGGIQGLITTFEEKGAGAVIASWIGAGENLAITGEQLEAVFGSDRMQTLSQTSGLTSHDISGHLSKILPQVIDHLTPSGCVAEGDMIDKAKGIFNSLFK</sequence>